<feature type="transmembrane region" description="Helical" evidence="1">
    <location>
        <begin position="188"/>
        <end position="208"/>
    </location>
</feature>
<feature type="transmembrane region" description="Helical" evidence="1">
    <location>
        <begin position="110"/>
        <end position="128"/>
    </location>
</feature>
<feature type="transmembrane region" description="Helical" evidence="1">
    <location>
        <begin position="220"/>
        <end position="241"/>
    </location>
</feature>
<keyword evidence="3" id="KW-1185">Reference proteome</keyword>
<organism evidence="2 3">
    <name type="scientific">Lacihabitans soyangensis</name>
    <dbReference type="NCBI Taxonomy" id="869394"/>
    <lineage>
        <taxon>Bacteria</taxon>
        <taxon>Pseudomonadati</taxon>
        <taxon>Bacteroidota</taxon>
        <taxon>Cytophagia</taxon>
        <taxon>Cytophagales</taxon>
        <taxon>Leadbetterellaceae</taxon>
        <taxon>Lacihabitans</taxon>
    </lineage>
</organism>
<evidence type="ECO:0000313" key="3">
    <source>
        <dbReference type="Proteomes" id="UP001204144"/>
    </source>
</evidence>
<reference evidence="2 3" key="1">
    <citation type="submission" date="2018-11" db="EMBL/GenBank/DDBJ databases">
        <title>Novel bacteria species description.</title>
        <authorList>
            <person name="Han J.-H."/>
        </authorList>
    </citation>
    <scope>NUCLEOTIDE SEQUENCE [LARGE SCALE GENOMIC DNA]</scope>
    <source>
        <strain evidence="2 3">KCTC23259</strain>
    </source>
</reference>
<dbReference type="RefSeq" id="WP_255038728.1">
    <property type="nucleotide sequence ID" value="NZ_RJUF01000180.1"/>
</dbReference>
<feature type="transmembrane region" description="Helical" evidence="1">
    <location>
        <begin position="135"/>
        <end position="156"/>
    </location>
</feature>
<keyword evidence="1" id="KW-1133">Transmembrane helix</keyword>
<gene>
    <name evidence="2" type="ORF">EGI31_19080</name>
</gene>
<keyword evidence="1" id="KW-0472">Membrane</keyword>
<evidence type="ECO:0000313" key="2">
    <source>
        <dbReference type="EMBL" id="MCP9765042.1"/>
    </source>
</evidence>
<dbReference type="EMBL" id="RJUF01000180">
    <property type="protein sequence ID" value="MCP9765042.1"/>
    <property type="molecule type" value="Genomic_DNA"/>
</dbReference>
<dbReference type="Proteomes" id="UP001204144">
    <property type="component" value="Unassembled WGS sequence"/>
</dbReference>
<protein>
    <submittedName>
        <fullName evidence="2">Uncharacterized protein</fullName>
    </submittedName>
</protein>
<proteinExistence type="predicted"/>
<evidence type="ECO:0000256" key="1">
    <source>
        <dbReference type="SAM" id="Phobius"/>
    </source>
</evidence>
<feature type="transmembrane region" description="Helical" evidence="1">
    <location>
        <begin position="37"/>
        <end position="59"/>
    </location>
</feature>
<feature type="transmembrane region" description="Helical" evidence="1">
    <location>
        <begin position="66"/>
        <end position="90"/>
    </location>
</feature>
<accession>A0AAE3H5W6</accession>
<comment type="caution">
    <text evidence="2">The sequence shown here is derived from an EMBL/GenBank/DDBJ whole genome shotgun (WGS) entry which is preliminary data.</text>
</comment>
<dbReference type="AlphaFoldDB" id="A0AAE3H5W6"/>
<sequence>MKRKISITLATCILIILPFLVGIPISKYSPYVEANSFKSYVFIWIIISIAFVSIVFVLSKHYSKSFGALVIGGLWLFLLISPIAGIIGLASAPDLSLKMLQHPEREHLRYIFLFIAALLFAAFSVLLIKRNALKIATLNCRILTLIFIIAFSEFIWEFSHHYLYPEALKEWINQGNKVAEFSKKYDNIAIINIGVLGRFIQFSLAILLSIRLYRLGQIKIWCPILITLFSLIGIISASVILLTQMNIPKGFEILFLFFIPGIPFLLFYWLGVALLTKFKKSEIKT</sequence>
<keyword evidence="1" id="KW-0812">Transmembrane</keyword>
<feature type="transmembrane region" description="Helical" evidence="1">
    <location>
        <begin position="7"/>
        <end position="25"/>
    </location>
</feature>
<feature type="transmembrane region" description="Helical" evidence="1">
    <location>
        <begin position="253"/>
        <end position="275"/>
    </location>
</feature>
<name>A0AAE3H5W6_9BACT</name>